<sequence length="63" mass="7044">MQVAFERLFSIEFLRRREGAANVEGGQLERSAGIAKNQSDEPVDDKDQPKGKTEIEHGGDEQK</sequence>
<accession>A0A7T0EI94</accession>
<evidence type="ECO:0000313" key="3">
    <source>
        <dbReference type="Proteomes" id="UP000540266"/>
    </source>
</evidence>
<feature type="compositionally biased region" description="Basic and acidic residues" evidence="1">
    <location>
        <begin position="45"/>
        <end position="63"/>
    </location>
</feature>
<keyword evidence="2" id="KW-0614">Plasmid</keyword>
<proteinExistence type="predicted"/>
<dbReference type="RefSeq" id="WP_170960047.1">
    <property type="nucleotide sequence ID" value="NZ_CP013525.1"/>
</dbReference>
<feature type="region of interest" description="Disordered" evidence="1">
    <location>
        <begin position="20"/>
        <end position="63"/>
    </location>
</feature>
<evidence type="ECO:0000313" key="2">
    <source>
        <dbReference type="EMBL" id="QPK12201.1"/>
    </source>
</evidence>
<organism evidence="2 3">
    <name type="scientific">Rhizobium phaseoli</name>
    <dbReference type="NCBI Taxonomy" id="396"/>
    <lineage>
        <taxon>Bacteria</taxon>
        <taxon>Pseudomonadati</taxon>
        <taxon>Pseudomonadota</taxon>
        <taxon>Alphaproteobacteria</taxon>
        <taxon>Hyphomicrobiales</taxon>
        <taxon>Rhizobiaceae</taxon>
        <taxon>Rhizobium/Agrobacterium group</taxon>
        <taxon>Rhizobium</taxon>
    </lineage>
</organism>
<reference evidence="2 3" key="1">
    <citation type="submission" date="2020-11" db="EMBL/GenBank/DDBJ databases">
        <title>Indigenous Rhizobia Nodulating Common beans in Western Kenya.</title>
        <authorList>
            <person name="Wekesa C.S."/>
            <person name="Oelmueller R."/>
            <person name="Furch A.C."/>
        </authorList>
    </citation>
    <scope>NUCLEOTIDE SEQUENCE [LARGE SCALE GENOMIC DNA]</scope>
    <source>
        <strain evidence="3">BS3</strain>
        <plasmid evidence="2 3">pBS3c</plasmid>
    </source>
</reference>
<gene>
    <name evidence="2" type="ORF">HER27_026325</name>
</gene>
<name>A0A7T0EI94_9HYPH</name>
<dbReference type="EMBL" id="CP064934">
    <property type="protein sequence ID" value="QPK12201.1"/>
    <property type="molecule type" value="Genomic_DNA"/>
</dbReference>
<protein>
    <submittedName>
        <fullName evidence="2">Uncharacterized protein</fullName>
    </submittedName>
</protein>
<dbReference type="AlphaFoldDB" id="A0A7T0EI94"/>
<dbReference type="GeneID" id="63509603"/>
<dbReference type="Proteomes" id="UP000540266">
    <property type="component" value="Plasmid pBS3c"/>
</dbReference>
<evidence type="ECO:0000256" key="1">
    <source>
        <dbReference type="SAM" id="MobiDB-lite"/>
    </source>
</evidence>
<geneLocation type="plasmid" evidence="2 3">
    <name>pBS3c</name>
</geneLocation>